<feature type="domain" description="HAT C-terminal dimerisation" evidence="1">
    <location>
        <begin position="160"/>
        <end position="197"/>
    </location>
</feature>
<gene>
    <name evidence="2" type="ORF">RND81_05G021600</name>
</gene>
<dbReference type="GO" id="GO:0046983">
    <property type="term" value="F:protein dimerization activity"/>
    <property type="evidence" value="ECO:0007669"/>
    <property type="project" value="InterPro"/>
</dbReference>
<accession>A0AAW1KSZ0</accession>
<dbReference type="EMBL" id="JBDFQZ010000005">
    <property type="protein sequence ID" value="KAK9723733.1"/>
    <property type="molecule type" value="Genomic_DNA"/>
</dbReference>
<dbReference type="Proteomes" id="UP001443914">
    <property type="component" value="Unassembled WGS sequence"/>
</dbReference>
<sequence>MVIWYDILAAINIVSKTLQSEDMDIDDAITQLKGLVFFFQKYRETGFEEALIEAKKIAVAMDIEPIFHVKKKRLIKKRTHFDEETRQDNNESVVLNEEEKFKIDYFINIMDQALVSLQTSLKESCINLEDSLKHGARSDIDGNDLFFEIKVFRETLPKVASAERSFSKLKLIKSYLRSTMSQDRLNGLAMISIERDMVKHLDYESLMNDFAEKKANRVIFKN</sequence>
<name>A0AAW1KSZ0_SAPOF</name>
<evidence type="ECO:0000313" key="3">
    <source>
        <dbReference type="Proteomes" id="UP001443914"/>
    </source>
</evidence>
<reference evidence="2" key="1">
    <citation type="submission" date="2024-03" db="EMBL/GenBank/DDBJ databases">
        <title>WGS assembly of Saponaria officinalis var. Norfolk2.</title>
        <authorList>
            <person name="Jenkins J."/>
            <person name="Shu S."/>
            <person name="Grimwood J."/>
            <person name="Barry K."/>
            <person name="Goodstein D."/>
            <person name="Schmutz J."/>
            <person name="Leebens-Mack J."/>
            <person name="Osbourn A."/>
        </authorList>
    </citation>
    <scope>NUCLEOTIDE SEQUENCE [LARGE SCALE GENOMIC DNA]</scope>
    <source>
        <strain evidence="2">JIC</strain>
    </source>
</reference>
<comment type="caution">
    <text evidence="2">The sequence shown here is derived from an EMBL/GenBank/DDBJ whole genome shotgun (WGS) entry which is preliminary data.</text>
</comment>
<dbReference type="PANTHER" id="PTHR45749">
    <property type="match status" value="1"/>
</dbReference>
<dbReference type="InterPro" id="IPR008906">
    <property type="entry name" value="HATC_C_dom"/>
</dbReference>
<evidence type="ECO:0000313" key="2">
    <source>
        <dbReference type="EMBL" id="KAK9723733.1"/>
    </source>
</evidence>
<dbReference type="AlphaFoldDB" id="A0AAW1KSZ0"/>
<organism evidence="2 3">
    <name type="scientific">Saponaria officinalis</name>
    <name type="common">Common soapwort</name>
    <name type="synonym">Lychnis saponaria</name>
    <dbReference type="NCBI Taxonomy" id="3572"/>
    <lineage>
        <taxon>Eukaryota</taxon>
        <taxon>Viridiplantae</taxon>
        <taxon>Streptophyta</taxon>
        <taxon>Embryophyta</taxon>
        <taxon>Tracheophyta</taxon>
        <taxon>Spermatophyta</taxon>
        <taxon>Magnoliopsida</taxon>
        <taxon>eudicotyledons</taxon>
        <taxon>Gunneridae</taxon>
        <taxon>Pentapetalae</taxon>
        <taxon>Caryophyllales</taxon>
        <taxon>Caryophyllaceae</taxon>
        <taxon>Caryophylleae</taxon>
        <taxon>Saponaria</taxon>
    </lineage>
</organism>
<dbReference type="Pfam" id="PF05699">
    <property type="entry name" value="Dimer_Tnp_hAT"/>
    <property type="match status" value="1"/>
</dbReference>
<proteinExistence type="predicted"/>
<protein>
    <recommendedName>
        <fullName evidence="1">HAT C-terminal dimerisation domain-containing protein</fullName>
    </recommendedName>
</protein>
<keyword evidence="3" id="KW-1185">Reference proteome</keyword>
<dbReference type="PANTHER" id="PTHR45749:SF35">
    <property type="entry name" value="AC-LIKE TRANSPOSASE-RELATED"/>
    <property type="match status" value="1"/>
</dbReference>
<evidence type="ECO:0000259" key="1">
    <source>
        <dbReference type="Pfam" id="PF05699"/>
    </source>
</evidence>